<dbReference type="EMBL" id="JAPZBS010000002">
    <property type="protein sequence ID" value="KAJ5380969.1"/>
    <property type="molecule type" value="Genomic_DNA"/>
</dbReference>
<reference evidence="2" key="1">
    <citation type="submission" date="2022-11" db="EMBL/GenBank/DDBJ databases">
        <authorList>
            <person name="Petersen C."/>
        </authorList>
    </citation>
    <scope>NUCLEOTIDE SEQUENCE</scope>
    <source>
        <strain evidence="2">IBT 29864</strain>
    </source>
</reference>
<sequence>MIDENLPTFFLKNNSQSTNQSTIYHRQHGNEPEPAYNLRYLDPNLPTSRNRYGVALYDPYVPDVVYGEVAVIPEWTQPSLSADTIRANGGTVPPPEPILPTEFSIHLYNPDQQIVIKHQPKSWNKPARWEFEMPQRTFRVPSTSTLDQTQSDPAAADITPKLRFSWRKDGKLSKDLSCLLHGKSSTIPETRTKTREPDITVALFQGLRELTLYEPNLYRVEMEDFKGLEVVLLLAAVAIRDIFFGLAKEAFHIVAGAPPIGTSKPPAGVAPGRKSPATQSQPPAVAVANGRPSPPRLTIPQTQQSVPKPQPQPQPQPQAHPRQDAQAKKEAQRTAELLAAEKRAQEKAQRKRQSEIDAETKRLQKLYGQEEQQVRASAQANVNAHTPVPTPSSRPNLPPRHTGPSRPYSHHYSQSHSYMPPQQPQPQPQPQPRPPHQTRPSNVVPTFAGGPYMHGSAGVRLDPRAQSTTHLMQSKPQQARPQSTVGFYQAASGGLAPGARPQQQSQQTLAPKKSSFFGFMRNKEEGGEKQRNRLDKKRSSMF</sequence>
<feature type="compositionally biased region" description="Low complexity" evidence="1">
    <location>
        <begin position="404"/>
        <end position="420"/>
    </location>
</feature>
<keyword evidence="3" id="KW-1185">Reference proteome</keyword>
<protein>
    <submittedName>
        <fullName evidence="2">Uncharacterized protein</fullName>
    </submittedName>
</protein>
<comment type="caution">
    <text evidence="2">The sequence shown here is derived from an EMBL/GenBank/DDBJ whole genome shotgun (WGS) entry which is preliminary data.</text>
</comment>
<feature type="compositionally biased region" description="Basic and acidic residues" evidence="1">
    <location>
        <begin position="321"/>
        <end position="362"/>
    </location>
</feature>
<dbReference type="GeneID" id="81435505"/>
<proteinExistence type="predicted"/>
<feature type="region of interest" description="Disordered" evidence="1">
    <location>
        <begin position="258"/>
        <end position="542"/>
    </location>
</feature>
<organism evidence="2 3">
    <name type="scientific">Penicillium cataractarum</name>
    <dbReference type="NCBI Taxonomy" id="2100454"/>
    <lineage>
        <taxon>Eukaryota</taxon>
        <taxon>Fungi</taxon>
        <taxon>Dikarya</taxon>
        <taxon>Ascomycota</taxon>
        <taxon>Pezizomycotina</taxon>
        <taxon>Eurotiomycetes</taxon>
        <taxon>Eurotiomycetidae</taxon>
        <taxon>Eurotiales</taxon>
        <taxon>Aspergillaceae</taxon>
        <taxon>Penicillium</taxon>
    </lineage>
</organism>
<dbReference type="RefSeq" id="XP_056558540.1">
    <property type="nucleotide sequence ID" value="XM_056696328.1"/>
</dbReference>
<evidence type="ECO:0000313" key="2">
    <source>
        <dbReference type="EMBL" id="KAJ5380969.1"/>
    </source>
</evidence>
<feature type="compositionally biased region" description="Pro residues" evidence="1">
    <location>
        <begin position="388"/>
        <end position="398"/>
    </location>
</feature>
<feature type="compositionally biased region" description="Basic and acidic residues" evidence="1">
    <location>
        <begin position="521"/>
        <end position="533"/>
    </location>
</feature>
<name>A0A9W9SNI2_9EURO</name>
<gene>
    <name evidence="2" type="ORF">N7496_003397</name>
</gene>
<dbReference type="OrthoDB" id="3357341at2759"/>
<reference evidence="2" key="2">
    <citation type="journal article" date="2023" name="IMA Fungus">
        <title>Comparative genomic study of the Penicillium genus elucidates a diverse pangenome and 15 lateral gene transfer events.</title>
        <authorList>
            <person name="Petersen C."/>
            <person name="Sorensen T."/>
            <person name="Nielsen M.R."/>
            <person name="Sondergaard T.E."/>
            <person name="Sorensen J.L."/>
            <person name="Fitzpatrick D.A."/>
            <person name="Frisvad J.C."/>
            <person name="Nielsen K.L."/>
        </authorList>
    </citation>
    <scope>NUCLEOTIDE SEQUENCE</scope>
    <source>
        <strain evidence="2">IBT 29864</strain>
    </source>
</reference>
<dbReference type="Proteomes" id="UP001147782">
    <property type="component" value="Unassembled WGS sequence"/>
</dbReference>
<feature type="compositionally biased region" description="Pro residues" evidence="1">
    <location>
        <begin position="421"/>
        <end position="437"/>
    </location>
</feature>
<accession>A0A9W9SNI2</accession>
<feature type="compositionally biased region" description="Polar residues" evidence="1">
    <location>
        <begin position="370"/>
        <end position="384"/>
    </location>
</feature>
<evidence type="ECO:0000256" key="1">
    <source>
        <dbReference type="SAM" id="MobiDB-lite"/>
    </source>
</evidence>
<evidence type="ECO:0000313" key="3">
    <source>
        <dbReference type="Proteomes" id="UP001147782"/>
    </source>
</evidence>
<feature type="compositionally biased region" description="Pro residues" evidence="1">
    <location>
        <begin position="308"/>
        <end position="318"/>
    </location>
</feature>
<feature type="compositionally biased region" description="Polar residues" evidence="1">
    <location>
        <begin position="465"/>
        <end position="486"/>
    </location>
</feature>
<dbReference type="AlphaFoldDB" id="A0A9W9SNI2"/>